<reference evidence="9 10" key="2">
    <citation type="submission" date="2015-03" db="EMBL/GenBank/DDBJ databases">
        <authorList>
            <consortium name="Pathogen Informatics"/>
        </authorList>
    </citation>
    <scope>NUCLEOTIDE SEQUENCE [LARGE SCALE GENOMIC DNA]</scope>
    <source>
        <strain evidence="2 10">Bir 172</strain>
        <strain evidence="4 9">P00601463</strain>
    </source>
</reference>
<dbReference type="GO" id="GO:0016874">
    <property type="term" value="F:ligase activity"/>
    <property type="evidence" value="ECO:0007669"/>
    <property type="project" value="UniProtKB-KW"/>
</dbReference>
<evidence type="ECO:0000313" key="5">
    <source>
        <dbReference type="EMBL" id="MBP0681606.1"/>
    </source>
</evidence>
<dbReference type="EMBL" id="JAGIZI010000001">
    <property type="protein sequence ID" value="MBP0681606.1"/>
    <property type="molecule type" value="Genomic_DNA"/>
</dbReference>
<dbReference type="Proteomes" id="UP000300237">
    <property type="component" value="Chromosome"/>
</dbReference>
<proteinExistence type="predicted"/>
<gene>
    <name evidence="6" type="ORF">A4S10_00289</name>
    <name evidence="8" type="ORF">DKC2_0297</name>
    <name evidence="7" type="ORF">DSJ38_19995</name>
    <name evidence="4" type="ORF">ERS007741_00879</name>
    <name evidence="2" type="ORF">ERS027646_00138</name>
    <name evidence="3" type="ORF">ERS094118_00243</name>
    <name evidence="5" type="ORF">J8J21_00335</name>
</gene>
<evidence type="ECO:0000313" key="8">
    <source>
        <dbReference type="EMBL" id="VCU48495.1"/>
    </source>
</evidence>
<protein>
    <submittedName>
        <fullName evidence="6">DNA ligase-like protein</fullName>
    </submittedName>
    <submittedName>
        <fullName evidence="2">DNA polymerase LigD, polymerase domain-containing protein</fullName>
    </submittedName>
    <submittedName>
        <fullName evidence="5">DNA polymerase domain-containing protein</fullName>
    </submittedName>
</protein>
<dbReference type="EMBL" id="QTBD01000224">
    <property type="protein sequence ID" value="REQ48103.1"/>
    <property type="molecule type" value="Genomic_DNA"/>
</dbReference>
<dbReference type="InterPro" id="IPR052171">
    <property type="entry name" value="NHEJ_LigD"/>
</dbReference>
<reference evidence="5 15" key="8">
    <citation type="submission" date="2021-03" db="EMBL/GenBank/DDBJ databases">
        <title>Whole Genome Sequencing of Mycobacterium tuberculosis clinical isolates from Arunachal Pradesh, India.</title>
        <authorList>
            <person name="Singh S."/>
            <person name="Mudliar S.R."/>
            <person name="Kulsum U."/>
            <person name="Rufai S.B."/>
            <person name="Singh P.K."/>
            <person name="Umpo M."/>
            <person name="Nyori M."/>
        </authorList>
    </citation>
    <scope>NUCLEOTIDE SEQUENCE [LARGE SCALE GENOMIC DNA]</scope>
    <source>
        <strain evidence="5 15">OMICS/BPL/0142/20/SP</strain>
    </source>
</reference>
<name>A0A045J1S5_MYCTX</name>
<evidence type="ECO:0000313" key="14">
    <source>
        <dbReference type="Proteomes" id="UP000300237"/>
    </source>
</evidence>
<evidence type="ECO:0000313" key="10">
    <source>
        <dbReference type="Proteomes" id="UP000048948"/>
    </source>
</evidence>
<dbReference type="AlphaFoldDB" id="A0A045J1S5"/>
<reference evidence="7" key="6">
    <citation type="submission" date="2018-07" db="EMBL/GenBank/DDBJ databases">
        <authorList>
            <person name="Shah S."/>
            <person name="Brown T."/>
            <person name="Auld S."/>
            <person name="Bratton K."/>
            <person name="Narechania A."/>
            <person name="Mathema B."/>
            <person name="Gandhi N."/>
        </authorList>
    </citation>
    <scope>NUCLEOTIDE SEQUENCE</scope>
    <source>
        <strain evidence="7">32301_S10</strain>
    </source>
</reference>
<reference evidence="3 11" key="1">
    <citation type="submission" date="2015-03" db="EMBL/GenBank/DDBJ databases">
        <authorList>
            <consortium name="Pathogen Informatics"/>
            <person name="Murphy D."/>
        </authorList>
    </citation>
    <scope>NUCLEOTIDE SEQUENCE [LARGE SCALE GENOMIC DNA]</scope>
    <source>
        <strain evidence="3 11">0268S</strain>
    </source>
</reference>
<evidence type="ECO:0000313" key="4">
    <source>
        <dbReference type="EMBL" id="COV88604.1"/>
    </source>
</evidence>
<dbReference type="PANTHER" id="PTHR42705">
    <property type="entry name" value="BIFUNCTIONAL NON-HOMOLOGOUS END JOINING PROTEIN LIGD"/>
    <property type="match status" value="1"/>
</dbReference>
<keyword evidence="6" id="KW-0436">Ligase</keyword>
<evidence type="ECO:0000313" key="15">
    <source>
        <dbReference type="Proteomes" id="UP000671119"/>
    </source>
</evidence>
<dbReference type="GeneID" id="45424240"/>
<dbReference type="Pfam" id="PF21686">
    <property type="entry name" value="LigD_Prim-Pol"/>
    <property type="match status" value="1"/>
</dbReference>
<evidence type="ECO:0000313" key="12">
    <source>
        <dbReference type="Proteomes" id="UP000189452"/>
    </source>
</evidence>
<dbReference type="EMBL" id="LWDQ01000001">
    <property type="protein sequence ID" value="OMH58141.1"/>
    <property type="molecule type" value="Genomic_DNA"/>
</dbReference>
<evidence type="ECO:0000313" key="6">
    <source>
        <dbReference type="EMBL" id="OMH58141.1"/>
    </source>
</evidence>
<dbReference type="Gene3D" id="3.90.920.10">
    <property type="entry name" value="DNA primase, PRIM domain"/>
    <property type="match status" value="1"/>
</dbReference>
<dbReference type="InterPro" id="IPR014145">
    <property type="entry name" value="LigD_pol_dom"/>
</dbReference>
<organism evidence="6 12">
    <name type="scientific">Mycobacterium tuberculosis</name>
    <dbReference type="NCBI Taxonomy" id="1773"/>
    <lineage>
        <taxon>Bacteria</taxon>
        <taxon>Bacillati</taxon>
        <taxon>Actinomycetota</taxon>
        <taxon>Actinomycetes</taxon>
        <taxon>Mycobacteriales</taxon>
        <taxon>Mycobacteriaceae</taxon>
        <taxon>Mycobacterium</taxon>
        <taxon>Mycobacterium tuberculosis complex</taxon>
    </lineage>
</organism>
<dbReference type="Proteomes" id="UP000256381">
    <property type="component" value="Unassembled WGS sequence"/>
</dbReference>
<dbReference type="EMBL" id="COPH01000002">
    <property type="protein sequence ID" value="CLV48613.1"/>
    <property type="molecule type" value="Genomic_DNA"/>
</dbReference>
<dbReference type="Proteomes" id="UP000050139">
    <property type="component" value="Unassembled WGS sequence"/>
</dbReference>
<dbReference type="PANTHER" id="PTHR42705:SF3">
    <property type="entry name" value="ATP-DEPENDENT DNA LIGASE"/>
    <property type="match status" value="1"/>
</dbReference>
<dbReference type="EMBL" id="CNGE01000010">
    <property type="protein sequence ID" value="CKR59224.1"/>
    <property type="molecule type" value="Genomic_DNA"/>
</dbReference>
<reference evidence="8 14" key="7">
    <citation type="submission" date="2018-08" db="EMBL/GenBank/DDBJ databases">
        <authorList>
            <person name="Fokvardsen B D."/>
            <person name="Norman A."/>
        </authorList>
    </citation>
    <scope>NUCLEOTIDE SEQUENCE [LARGE SCALE GENOMIC DNA]</scope>
    <source>
        <strain evidence="8 14">DKC2</strain>
    </source>
</reference>
<evidence type="ECO:0000313" key="3">
    <source>
        <dbReference type="EMBL" id="CLV48613.1"/>
    </source>
</evidence>
<reference evidence="7 13" key="4">
    <citation type="journal article" date="2017" name="N. Engl. J. Med.">
        <title>Transmission of Extensively Drug-Resistant Tuberculosis in South Africa.</title>
        <authorList>
            <person name="Shah N.S."/>
            <person name="Auld S.C."/>
            <person name="Brust J.C."/>
            <person name="Mathema B."/>
            <person name="Ismail N."/>
            <person name="Moodley P."/>
            <person name="Mlisana K."/>
            <person name="Allana S."/>
            <person name="Campbell A."/>
            <person name="Mthiyane T."/>
            <person name="Morris N."/>
            <person name="Mpangase P."/>
            <person name="van der Meulen H."/>
            <person name="Omar S.V."/>
            <person name="Brown T.S."/>
            <person name="Narechania A."/>
            <person name="Shaskina E."/>
            <person name="Kapwata T."/>
            <person name="Kreiswirth B."/>
            <person name="Gandhi N.R."/>
        </authorList>
    </citation>
    <scope>NUCLEOTIDE SEQUENCE [LARGE SCALE GENOMIC DNA]</scope>
    <source>
        <strain evidence="7 13">32301_S10</strain>
    </source>
</reference>
<dbReference type="EMBL" id="CHKL01000061">
    <property type="protein sequence ID" value="COV88604.1"/>
    <property type="molecule type" value="Genomic_DNA"/>
</dbReference>
<reference evidence="6 12" key="5">
    <citation type="submission" date="2017-02" db="EMBL/GenBank/DDBJ databases">
        <title>Protein polymorphisms may explain contrasting epidemiological fitness of two variants of a multidrug-resistant Mycobacterium tuberculosis strain.</title>
        <authorList>
            <person name="Bigi M.M."/>
            <person name="Lopez B."/>
            <person name="Blanco F.C."/>
            <person name="Sasiain M.C."/>
            <person name="De La Barrera S."/>
            <person name="Ritacco V."/>
            <person name="Bigi F."/>
            <person name="Soria M.A."/>
        </authorList>
    </citation>
    <scope>NUCLEOTIDE SEQUENCE [LARGE SCALE GENOMIC DNA]</scope>
    <source>
        <strain evidence="6 12">6548</strain>
    </source>
</reference>
<evidence type="ECO:0000259" key="1">
    <source>
        <dbReference type="Pfam" id="PF21686"/>
    </source>
</evidence>
<dbReference type="EMBL" id="LR027516">
    <property type="protein sequence ID" value="VCU48495.1"/>
    <property type="molecule type" value="Genomic_DNA"/>
</dbReference>
<evidence type="ECO:0000313" key="13">
    <source>
        <dbReference type="Proteomes" id="UP000256381"/>
    </source>
</evidence>
<evidence type="ECO:0000313" key="9">
    <source>
        <dbReference type="Proteomes" id="UP000048600"/>
    </source>
</evidence>
<dbReference type="CDD" id="cd04865">
    <property type="entry name" value="LigD_Pol_like_2"/>
    <property type="match status" value="1"/>
</dbReference>
<dbReference type="OMA" id="TPWPKTS"/>
<dbReference type="Proteomes" id="UP000048948">
    <property type="component" value="Unassembled WGS sequence"/>
</dbReference>
<feature type="domain" description="DNA ligase D polymerase" evidence="1">
    <location>
        <begin position="37"/>
        <end position="288"/>
    </location>
</feature>
<dbReference type="SMR" id="A0A045J1S5"/>
<evidence type="ECO:0000313" key="2">
    <source>
        <dbReference type="EMBL" id="CKR59224.1"/>
    </source>
</evidence>
<reference evidence="6 12" key="3">
    <citation type="submission" date="2016-04" db="EMBL/GenBank/DDBJ databases">
        <authorList>
            <person name="Bigi M."/>
            <person name="Bigi F."/>
            <person name="Soria M.A."/>
        </authorList>
    </citation>
    <scope>NUCLEOTIDE SEQUENCE [LARGE SCALE GENOMIC DNA]</scope>
    <source>
        <strain evidence="6 12">6548</strain>
    </source>
</reference>
<dbReference type="Proteomes" id="UP000048600">
    <property type="component" value="Unassembled WGS sequence"/>
</dbReference>
<evidence type="ECO:0000313" key="11">
    <source>
        <dbReference type="Proteomes" id="UP000050139"/>
    </source>
</evidence>
<sequence length="397" mass="44040">MSRMAAPVSLDVHGRQVIVTHPGRVVFPAHNDRKGYTKFDLVRYYLAVAEGAMRGVAGRPMILKRFVKGISAEAVFQKRAPANRPDWVDVAELHYASGRSAAEAVIHDAAGLAWVINLGCVDLNPHPVLAGDLDHPDELRVDLDPMPGVAWQRVVEVALVVREVLEDYGLTAWPKTSGSRGFHVYARIAPCWSFPQVRLAAQTVAREVERRLPDAATSRWWKEEREGVFVDFNQNAKDRTVASAYSVRATPDARVSTPLHWEEVPGCDPAVFTMATVPSRLADIGDPWAGMDDAVGRLDRLLMLAEELGPPQKAQSAKPLIEIARAKTRAEAMAALDIWRDRYPGAAALLRPADVLVDGMRGPSSIWYRIRINLQHVPADQRPPQEELIADYSPWPR</sequence>
<dbReference type="RefSeq" id="WP_003401386.1">
    <property type="nucleotide sequence ID" value="NZ_AP017901.1"/>
</dbReference>
<dbReference type="Proteomes" id="UP000189452">
    <property type="component" value="Chromosome"/>
</dbReference>
<dbReference type="Proteomes" id="UP000671119">
    <property type="component" value="Unassembled WGS sequence"/>
</dbReference>
<accession>A0A045J1S5</accession>
<evidence type="ECO:0000313" key="7">
    <source>
        <dbReference type="EMBL" id="REQ48103.1"/>
    </source>
</evidence>